<evidence type="ECO:0000313" key="3">
    <source>
        <dbReference type="Proteomes" id="UP001501116"/>
    </source>
</evidence>
<sequence>MPDERGDALPQREYLVHDPQLLVDLQRAGLRAERAAAPHGTPGGFDHPDPHPSAQQFPRRHQSDRARAHDQDIHWIR</sequence>
<comment type="caution">
    <text evidence="2">The sequence shown here is derived from an EMBL/GenBank/DDBJ whole genome shotgun (WGS) entry which is preliminary data.</text>
</comment>
<gene>
    <name evidence="2" type="ORF">GCM10009754_55460</name>
</gene>
<proteinExistence type="predicted"/>
<feature type="region of interest" description="Disordered" evidence="1">
    <location>
        <begin position="32"/>
        <end position="77"/>
    </location>
</feature>
<protein>
    <submittedName>
        <fullName evidence="2">Uncharacterized protein</fullName>
    </submittedName>
</protein>
<keyword evidence="3" id="KW-1185">Reference proteome</keyword>
<evidence type="ECO:0000256" key="1">
    <source>
        <dbReference type="SAM" id="MobiDB-lite"/>
    </source>
</evidence>
<name>A0ABN2RR47_9PSEU</name>
<feature type="compositionally biased region" description="Basic and acidic residues" evidence="1">
    <location>
        <begin position="61"/>
        <end position="77"/>
    </location>
</feature>
<organism evidence="2 3">
    <name type="scientific">Amycolatopsis minnesotensis</name>
    <dbReference type="NCBI Taxonomy" id="337894"/>
    <lineage>
        <taxon>Bacteria</taxon>
        <taxon>Bacillati</taxon>
        <taxon>Actinomycetota</taxon>
        <taxon>Actinomycetes</taxon>
        <taxon>Pseudonocardiales</taxon>
        <taxon>Pseudonocardiaceae</taxon>
        <taxon>Amycolatopsis</taxon>
    </lineage>
</organism>
<evidence type="ECO:0000313" key="2">
    <source>
        <dbReference type="EMBL" id="GAA1973472.1"/>
    </source>
</evidence>
<reference evidence="2 3" key="1">
    <citation type="journal article" date="2019" name="Int. J. Syst. Evol. Microbiol.">
        <title>The Global Catalogue of Microorganisms (GCM) 10K type strain sequencing project: providing services to taxonomists for standard genome sequencing and annotation.</title>
        <authorList>
            <consortium name="The Broad Institute Genomics Platform"/>
            <consortium name="The Broad Institute Genome Sequencing Center for Infectious Disease"/>
            <person name="Wu L."/>
            <person name="Ma J."/>
        </authorList>
    </citation>
    <scope>NUCLEOTIDE SEQUENCE [LARGE SCALE GENOMIC DNA]</scope>
    <source>
        <strain evidence="2 3">JCM 14545</strain>
    </source>
</reference>
<dbReference type="EMBL" id="BAAANN010000024">
    <property type="protein sequence ID" value="GAA1973472.1"/>
    <property type="molecule type" value="Genomic_DNA"/>
</dbReference>
<dbReference type="Proteomes" id="UP001501116">
    <property type="component" value="Unassembled WGS sequence"/>
</dbReference>
<accession>A0ABN2RR47</accession>